<gene>
    <name evidence="2" type="ORF">HINF_LOCUS13522</name>
    <name evidence="3" type="ORF">HINF_LOCUS78181</name>
</gene>
<evidence type="ECO:0000313" key="3">
    <source>
        <dbReference type="EMBL" id="CAL6114678.1"/>
    </source>
</evidence>
<protein>
    <submittedName>
        <fullName evidence="2">Uncharacterized protein</fullName>
    </submittedName>
</protein>
<accession>A0AA86NVG1</accession>
<evidence type="ECO:0000256" key="1">
    <source>
        <dbReference type="SAM" id="Coils"/>
    </source>
</evidence>
<dbReference type="EMBL" id="CAXDID020000813">
    <property type="protein sequence ID" value="CAL6114678.1"/>
    <property type="molecule type" value="Genomic_DNA"/>
</dbReference>
<reference evidence="2" key="1">
    <citation type="submission" date="2023-06" db="EMBL/GenBank/DDBJ databases">
        <authorList>
            <person name="Kurt Z."/>
        </authorList>
    </citation>
    <scope>NUCLEOTIDE SEQUENCE</scope>
</reference>
<keyword evidence="1" id="KW-0175">Coiled coil</keyword>
<proteinExistence type="predicted"/>
<dbReference type="Proteomes" id="UP001642409">
    <property type="component" value="Unassembled WGS sequence"/>
</dbReference>
<name>A0AA86NVG1_9EUKA</name>
<feature type="coiled-coil region" evidence="1">
    <location>
        <begin position="201"/>
        <end position="242"/>
    </location>
</feature>
<evidence type="ECO:0000313" key="2">
    <source>
        <dbReference type="EMBL" id="CAI9925877.1"/>
    </source>
</evidence>
<evidence type="ECO:0000313" key="4">
    <source>
        <dbReference type="Proteomes" id="UP001642409"/>
    </source>
</evidence>
<keyword evidence="4" id="KW-1185">Reference proteome</keyword>
<organism evidence="2">
    <name type="scientific">Hexamita inflata</name>
    <dbReference type="NCBI Taxonomy" id="28002"/>
    <lineage>
        <taxon>Eukaryota</taxon>
        <taxon>Metamonada</taxon>
        <taxon>Diplomonadida</taxon>
        <taxon>Hexamitidae</taxon>
        <taxon>Hexamitinae</taxon>
        <taxon>Hexamita</taxon>
    </lineage>
</organism>
<reference evidence="3 4" key="2">
    <citation type="submission" date="2024-07" db="EMBL/GenBank/DDBJ databases">
        <authorList>
            <person name="Akdeniz Z."/>
        </authorList>
    </citation>
    <scope>NUCLEOTIDE SEQUENCE [LARGE SCALE GENOMIC DNA]</scope>
</reference>
<dbReference type="EMBL" id="CATOUU010000349">
    <property type="protein sequence ID" value="CAI9925877.1"/>
    <property type="molecule type" value="Genomic_DNA"/>
</dbReference>
<dbReference type="AlphaFoldDB" id="A0AA86NVG1"/>
<sequence length="357" mass="40855">MINSSQLTFVTQAPQRNSLENECAIIKSKIEQLDKNSKKSLSTYENDMQFQLERQETLSIRKIKLEQKHRMVQQFVKQQVLDAQSLKKENDQLAIDLVRLQNSLCRLTDNIAGATLLLKTLETRTAQYSPYINFASQTYNVMNVAQAPVLKPALADSEISETGYTLKTIDFLQQMHGRISKQDSDFNAKMKDLNTLVNKTSNSAQEQNQLLKSELVITQNQLQKLHQQLEFFSKQKQVEEENFLAAQKQVHNETVEQAKIYASLRNLAEKAETFAEGRHNVQAENASYADMVGDVTYLEQMAKIYQQRSPVQLNIEECTKKFIGEGLDKKLRAVYKIGLIVADLDQLVQICTNQQQQ</sequence>
<comment type="caution">
    <text evidence="2">The sequence shown here is derived from an EMBL/GenBank/DDBJ whole genome shotgun (WGS) entry which is preliminary data.</text>
</comment>